<evidence type="ECO:0000313" key="2">
    <source>
        <dbReference type="Proteomes" id="UP000050511"/>
    </source>
</evidence>
<proteinExistence type="predicted"/>
<name>A0A837P565_LACPN</name>
<dbReference type="EMBL" id="LKLZ01000003">
    <property type="protein sequence ID" value="KPN44381.1"/>
    <property type="molecule type" value="Genomic_DNA"/>
</dbReference>
<organism evidence="1 2">
    <name type="scientific">Lactiplantibacillus plantarum WJL</name>
    <dbReference type="NCBI Taxonomy" id="1350466"/>
    <lineage>
        <taxon>Bacteria</taxon>
        <taxon>Bacillati</taxon>
        <taxon>Bacillota</taxon>
        <taxon>Bacilli</taxon>
        <taxon>Lactobacillales</taxon>
        <taxon>Lactobacillaceae</taxon>
        <taxon>Lactiplantibacillus</taxon>
    </lineage>
</organism>
<reference evidence="1 2" key="1">
    <citation type="submission" date="2015-10" db="EMBL/GenBank/DDBJ databases">
        <title>Resequencing of Lactobacillus plantarum WJL strain genome.</title>
        <authorList>
            <person name="Martino M.E."/>
        </authorList>
    </citation>
    <scope>NUCLEOTIDE SEQUENCE [LARGE SCALE GENOMIC DNA]</scope>
    <source>
        <strain evidence="1 2">WJL</strain>
    </source>
</reference>
<dbReference type="Proteomes" id="UP000050511">
    <property type="component" value="Unassembled WGS sequence"/>
</dbReference>
<accession>A0A837P565</accession>
<gene>
    <name evidence="1" type="ORF">WJL_1458</name>
</gene>
<sequence length="44" mass="5155">MTSRLKESIDDNDSLFICELVKNYQGLATDETWKFINENIFPSQ</sequence>
<evidence type="ECO:0000313" key="1">
    <source>
        <dbReference type="EMBL" id="KPN44381.1"/>
    </source>
</evidence>
<comment type="caution">
    <text evidence="1">The sequence shown here is derived from an EMBL/GenBank/DDBJ whole genome shotgun (WGS) entry which is preliminary data.</text>
</comment>
<protein>
    <submittedName>
        <fullName evidence="1">Uncharacterized protein</fullName>
    </submittedName>
</protein>
<dbReference type="AlphaFoldDB" id="A0A837P565"/>